<evidence type="ECO:0000256" key="3">
    <source>
        <dbReference type="ARBA" id="ARBA00022475"/>
    </source>
</evidence>
<evidence type="ECO:0000256" key="7">
    <source>
        <dbReference type="RuleBase" id="RU000320"/>
    </source>
</evidence>
<name>A0A1D9ICC1_9BURK</name>
<feature type="transmembrane region" description="Helical" evidence="9">
    <location>
        <begin position="424"/>
        <end position="443"/>
    </location>
</feature>
<keyword evidence="12" id="KW-1185">Reference proteome</keyword>
<organism evidence="11 12">
    <name type="scientific">Cupriavidus malaysiensis</name>
    <dbReference type="NCBI Taxonomy" id="367825"/>
    <lineage>
        <taxon>Bacteria</taxon>
        <taxon>Pseudomonadati</taxon>
        <taxon>Pseudomonadota</taxon>
        <taxon>Betaproteobacteria</taxon>
        <taxon>Burkholderiales</taxon>
        <taxon>Burkholderiaceae</taxon>
        <taxon>Cupriavidus</taxon>
    </lineage>
</organism>
<feature type="transmembrane region" description="Helical" evidence="9">
    <location>
        <begin position="278"/>
        <end position="296"/>
    </location>
</feature>
<dbReference type="Proteomes" id="UP000177515">
    <property type="component" value="Chromosome 2"/>
</dbReference>
<evidence type="ECO:0000256" key="2">
    <source>
        <dbReference type="ARBA" id="ARBA00005346"/>
    </source>
</evidence>
<feature type="transmembrane region" description="Helical" evidence="9">
    <location>
        <begin position="44"/>
        <end position="66"/>
    </location>
</feature>
<protein>
    <submittedName>
        <fullName evidence="11">Monovalent cation/H+ antiporter subunit D</fullName>
    </submittedName>
</protein>
<feature type="transmembrane region" description="Helical" evidence="9">
    <location>
        <begin position="78"/>
        <end position="98"/>
    </location>
</feature>
<keyword evidence="6 9" id="KW-0472">Membrane</keyword>
<keyword evidence="4 7" id="KW-0812">Transmembrane</keyword>
<gene>
    <name evidence="11" type="ORF">BKK80_29015</name>
</gene>
<dbReference type="EMBL" id="CP017755">
    <property type="protein sequence ID" value="AOZ09747.1"/>
    <property type="molecule type" value="Genomic_DNA"/>
</dbReference>
<feature type="transmembrane region" description="Helical" evidence="9">
    <location>
        <begin position="303"/>
        <end position="325"/>
    </location>
</feature>
<evidence type="ECO:0000256" key="5">
    <source>
        <dbReference type="ARBA" id="ARBA00022989"/>
    </source>
</evidence>
<dbReference type="NCBIfam" id="NF009309">
    <property type="entry name" value="PRK12666.1"/>
    <property type="match status" value="1"/>
</dbReference>
<feature type="transmembrane region" description="Helical" evidence="9">
    <location>
        <begin position="118"/>
        <end position="146"/>
    </location>
</feature>
<evidence type="ECO:0000256" key="6">
    <source>
        <dbReference type="ARBA" id="ARBA00023136"/>
    </source>
</evidence>
<feature type="transmembrane region" description="Helical" evidence="9">
    <location>
        <begin position="386"/>
        <end position="404"/>
    </location>
</feature>
<accession>A0A1D9ICC1</accession>
<dbReference type="Pfam" id="PF00361">
    <property type="entry name" value="Proton_antipo_M"/>
    <property type="match status" value="1"/>
</dbReference>
<reference evidence="11 12" key="1">
    <citation type="submission" date="2016-10" db="EMBL/GenBank/DDBJ databases">
        <title>Complete genome sequences of three Cupriavidus strains isolated from various Malaysian environments.</title>
        <authorList>
            <person name="Abdullah A.A.-A."/>
            <person name="Shafie N.A.H."/>
            <person name="Lau N.S."/>
        </authorList>
    </citation>
    <scope>NUCLEOTIDE SEQUENCE [LARGE SCALE GENOMIC DNA]</scope>
    <source>
        <strain evidence="11 12">USMAA1020</strain>
    </source>
</reference>
<evidence type="ECO:0000313" key="12">
    <source>
        <dbReference type="Proteomes" id="UP000177515"/>
    </source>
</evidence>
<evidence type="ECO:0000256" key="1">
    <source>
        <dbReference type="ARBA" id="ARBA00004651"/>
    </source>
</evidence>
<proteinExistence type="inferred from homology"/>
<dbReference type="RefSeq" id="WP_071072305.1">
    <property type="nucleotide sequence ID" value="NZ_CP017755.1"/>
</dbReference>
<dbReference type="InterPro" id="IPR003918">
    <property type="entry name" value="NADH_UbQ_OxRdtase"/>
</dbReference>
<keyword evidence="3" id="KW-1003">Cell membrane</keyword>
<feature type="domain" description="NADH:quinone oxidoreductase/Mrp antiporter transmembrane" evidence="10">
    <location>
        <begin position="125"/>
        <end position="349"/>
    </location>
</feature>
<evidence type="ECO:0000313" key="11">
    <source>
        <dbReference type="EMBL" id="AOZ09747.1"/>
    </source>
</evidence>
<dbReference type="PRINTS" id="PR01437">
    <property type="entry name" value="NUOXDRDTASE4"/>
</dbReference>
<feature type="transmembrane region" description="Helical" evidence="9">
    <location>
        <begin position="331"/>
        <end position="348"/>
    </location>
</feature>
<feature type="transmembrane region" description="Helical" evidence="9">
    <location>
        <begin position="208"/>
        <end position="230"/>
    </location>
</feature>
<evidence type="ECO:0000256" key="4">
    <source>
        <dbReference type="ARBA" id="ARBA00022692"/>
    </source>
</evidence>
<evidence type="ECO:0000259" key="10">
    <source>
        <dbReference type="Pfam" id="PF00361"/>
    </source>
</evidence>
<comment type="subcellular location">
    <subcellularLocation>
        <location evidence="1">Cell membrane</location>
        <topology evidence="1">Multi-pass membrane protein</topology>
    </subcellularLocation>
    <subcellularLocation>
        <location evidence="7">Membrane</location>
        <topology evidence="7">Multi-pass membrane protein</topology>
    </subcellularLocation>
</comment>
<sequence length="512" mass="53211">MNHGLLLPILLPMFAGSLLAMVPVHWLGYRRGIGVAATLLQLPLAAWLLAQASGGAIQVYALGNWPAPYGIALQLDRLAALMLVLSALLATAAVLYAARGDDRLGRNFHAMFQFQLMGLNGAFLAGDLFNLFVFFEILLIASYALMVHGGGRERVGAGLHYVLINLAGSSFFLVAIGILYGVTGTLNLADLGVRLARLDAGTLPLARAAGVLLMLVFGLKAAVFPLYFWLPRAYASTSGAVAALFAIMSKVGIYAILRFTALVFGAEAGLLAGFLRHGLWWLALATMVLGALGALASTRLSQLAAYLVMTSVGLLAAGVCLAGAAAWSATLYYLLSTTLCTAALFLLADCLEPGQGSAAAPAAAPAHGGHGGHGEHEPPPARHGSLPAVLFLLAAVAAVGLPPLSGFFGKFLLMRAVPLAQAAVLWPVLLLSSLLLIVAVSRTGTRLLWRLPREGGGHAEPDGARLACCAILVGAGVALVLFARPLTAYLDATAAQLLDRNGYVQAVLGREG</sequence>
<feature type="transmembrane region" description="Helical" evidence="9">
    <location>
        <begin position="242"/>
        <end position="266"/>
    </location>
</feature>
<dbReference type="InterPro" id="IPR001750">
    <property type="entry name" value="ND/Mrp_TM"/>
</dbReference>
<feature type="region of interest" description="Disordered" evidence="8">
    <location>
        <begin position="361"/>
        <end position="380"/>
    </location>
</feature>
<evidence type="ECO:0000256" key="8">
    <source>
        <dbReference type="SAM" id="MobiDB-lite"/>
    </source>
</evidence>
<dbReference type="InterPro" id="IPR050586">
    <property type="entry name" value="CPA3_Na-H_Antiporter_D"/>
</dbReference>
<comment type="similarity">
    <text evidence="2">Belongs to the CPA3 antiporters (TC 2.A.63) subunit D family.</text>
</comment>
<dbReference type="PANTHER" id="PTHR42703:SF1">
    <property type="entry name" value="NA(+)_H(+) ANTIPORTER SUBUNIT D1"/>
    <property type="match status" value="1"/>
</dbReference>
<dbReference type="PANTHER" id="PTHR42703">
    <property type="entry name" value="NADH DEHYDROGENASE"/>
    <property type="match status" value="1"/>
</dbReference>
<feature type="transmembrane region" description="Helical" evidence="9">
    <location>
        <begin position="158"/>
        <end position="182"/>
    </location>
</feature>
<keyword evidence="5 9" id="KW-1133">Transmembrane helix</keyword>
<feature type="transmembrane region" description="Helical" evidence="9">
    <location>
        <begin position="464"/>
        <end position="483"/>
    </location>
</feature>
<evidence type="ECO:0000256" key="9">
    <source>
        <dbReference type="SAM" id="Phobius"/>
    </source>
</evidence>